<evidence type="ECO:0008006" key="3">
    <source>
        <dbReference type="Google" id="ProtNLM"/>
    </source>
</evidence>
<dbReference type="Proteomes" id="UP001209570">
    <property type="component" value="Unassembled WGS sequence"/>
</dbReference>
<proteinExistence type="predicted"/>
<reference evidence="1" key="1">
    <citation type="submission" date="2021-12" db="EMBL/GenBank/DDBJ databases">
        <title>Prjna785345.</title>
        <authorList>
            <person name="Rujirawat T."/>
            <person name="Krajaejun T."/>
        </authorList>
    </citation>
    <scope>NUCLEOTIDE SEQUENCE</scope>
    <source>
        <strain evidence="1">Pi057C3</strain>
    </source>
</reference>
<dbReference type="InterPro" id="IPR036397">
    <property type="entry name" value="RNaseH_sf"/>
</dbReference>
<keyword evidence="2" id="KW-1185">Reference proteome</keyword>
<comment type="caution">
    <text evidence="1">The sequence shown here is derived from an EMBL/GenBank/DDBJ whole genome shotgun (WGS) entry which is preliminary data.</text>
</comment>
<accession>A0AAD5MBI5</accession>
<name>A0AAD5MBI5_PYTIN</name>
<organism evidence="1 2">
    <name type="scientific">Pythium insidiosum</name>
    <name type="common">Pythiosis disease agent</name>
    <dbReference type="NCBI Taxonomy" id="114742"/>
    <lineage>
        <taxon>Eukaryota</taxon>
        <taxon>Sar</taxon>
        <taxon>Stramenopiles</taxon>
        <taxon>Oomycota</taxon>
        <taxon>Peronosporomycetes</taxon>
        <taxon>Pythiales</taxon>
        <taxon>Pythiaceae</taxon>
        <taxon>Pythium</taxon>
    </lineage>
</organism>
<sequence>MGERINAAQLPRLREEVCVDTVLQNLEIRESRVAVAEAKRQKQREVAQAQATERGRNQLQEMARACLHSNLVEQRMLKRMREREQRHADDSAVIDQLEIAQATWERCTVFLRKAFGVEVSMSTVRARVKDVCGFRHGDFRRFPRDRNSSAAIEARHQYAMKGGNRQTREAALYEAIYFDEMYLTKNTKTGAWTVIGWTPTGVEETPHENNGIQLSLLLAHLAMEYLPQYSPFLSPIEEVFGLVKRTLWKRRREADRTDEDRHFLKKRLTEVILDFDEALIKTFYGHVAEFLKNACERTPVSTQQLYESSHIGDEIGACPMLPEHIELLLNSYLPHVYDEFTAENQALIEQQFGVKRLTLPFVEDVILPDRSAALEDAEHTFRIA</sequence>
<dbReference type="Gene3D" id="3.30.420.10">
    <property type="entry name" value="Ribonuclease H-like superfamily/Ribonuclease H"/>
    <property type="match status" value="1"/>
</dbReference>
<protein>
    <recommendedName>
        <fullName evidence="3">Tc1-like transposase DDE domain-containing protein</fullName>
    </recommendedName>
</protein>
<gene>
    <name evidence="1" type="ORF">P43SY_006745</name>
</gene>
<evidence type="ECO:0000313" key="1">
    <source>
        <dbReference type="EMBL" id="KAJ0409248.1"/>
    </source>
</evidence>
<evidence type="ECO:0000313" key="2">
    <source>
        <dbReference type="Proteomes" id="UP001209570"/>
    </source>
</evidence>
<dbReference type="EMBL" id="JAKCXM010000005">
    <property type="protein sequence ID" value="KAJ0409248.1"/>
    <property type="molecule type" value="Genomic_DNA"/>
</dbReference>
<dbReference type="AlphaFoldDB" id="A0AAD5MBI5"/>
<dbReference type="GO" id="GO:0003676">
    <property type="term" value="F:nucleic acid binding"/>
    <property type="evidence" value="ECO:0007669"/>
    <property type="project" value="InterPro"/>
</dbReference>